<evidence type="ECO:0000313" key="4">
    <source>
        <dbReference type="Proteomes" id="UP000017184"/>
    </source>
</evidence>
<organism evidence="3 4">
    <name type="scientific">Candidatus Symbiobacter mobilis CR</name>
    <dbReference type="NCBI Taxonomy" id="946483"/>
    <lineage>
        <taxon>Bacteria</taxon>
        <taxon>Pseudomonadati</taxon>
        <taxon>Pseudomonadota</taxon>
        <taxon>Betaproteobacteria</taxon>
        <taxon>Burkholderiales</taxon>
        <taxon>Comamonadaceae</taxon>
    </lineage>
</organism>
<feature type="compositionally biased region" description="Basic and acidic residues" evidence="2">
    <location>
        <begin position="19"/>
        <end position="29"/>
    </location>
</feature>
<gene>
    <name evidence="3" type="ORF">Cenrod_2327</name>
</gene>
<name>U5NE36_9BURK</name>
<keyword evidence="3" id="KW-0808">Transferase</keyword>
<dbReference type="GO" id="GO:0008168">
    <property type="term" value="F:methyltransferase activity"/>
    <property type="evidence" value="ECO:0007669"/>
    <property type="project" value="UniProtKB-KW"/>
</dbReference>
<evidence type="ECO:0000256" key="2">
    <source>
        <dbReference type="SAM" id="MobiDB-lite"/>
    </source>
</evidence>
<accession>U5NE36</accession>
<feature type="region of interest" description="Disordered" evidence="2">
    <location>
        <begin position="1"/>
        <end position="35"/>
    </location>
</feature>
<dbReference type="PATRIC" id="fig|946483.4.peg.2346"/>
<keyword evidence="3" id="KW-0489">Methyltransferase</keyword>
<protein>
    <submittedName>
        <fullName evidence="3">FkbM-family methyltransferase</fullName>
    </submittedName>
</protein>
<dbReference type="KEGG" id="cbx:Cenrod_2327"/>
<feature type="region of interest" description="Disordered" evidence="2">
    <location>
        <begin position="286"/>
        <end position="308"/>
    </location>
</feature>
<proteinExistence type="predicted"/>
<dbReference type="STRING" id="946483.Cenrod_2327"/>
<evidence type="ECO:0000256" key="1">
    <source>
        <dbReference type="SAM" id="Coils"/>
    </source>
</evidence>
<dbReference type="RefSeq" id="WP_022775948.1">
    <property type="nucleotide sequence ID" value="NC_022576.1"/>
</dbReference>
<dbReference type="Proteomes" id="UP000017184">
    <property type="component" value="Chromosome"/>
</dbReference>
<evidence type="ECO:0000313" key="3">
    <source>
        <dbReference type="EMBL" id="AGX88389.1"/>
    </source>
</evidence>
<feature type="coiled-coil region" evidence="1">
    <location>
        <begin position="315"/>
        <end position="472"/>
    </location>
</feature>
<sequence>MADRPTADALSAPPIEDSPTTRRRSESRDAVFSLPPGDFPTGPLASVLGALRVPYPPHRVVHVGAGAGHGDVHVWKHWHVPCGVWIDADAQRMAWAHLPALAQQQHVVCATLSQTACEASFYTASIPEADGLLPPQRLTPIWSHVRTKHSRTHSTQPLDAVLQQTLGAPECSPATLPSGWLLLDCLPALDILLGAGETLRHTTLVCARWCEVDVAESDPLHGARLAPVRAALAERGLVLAAIIPGAHPRMGHAVFVRAAPQPAAPSAAIAGQATAPIAAPAAPAAASSESPAVPASPAPSDTPSSPVPQDIARRIEALTRENTALLAQRAALQKSLEEQTRLCTEEDTIVAGLRTQLEEAGANRMRLVAENAELSQTHAQLAKRLESQAQEAGRTQESLSAKVASLAAQRDEQTRLAQEYQNKMDALQHQWEACEERHRQNQAQQQESHLRQQQLQEELLKAEAQIELIKDLLLRDTGL</sequence>
<dbReference type="GO" id="GO:0032259">
    <property type="term" value="P:methylation"/>
    <property type="evidence" value="ECO:0007669"/>
    <property type="project" value="UniProtKB-KW"/>
</dbReference>
<reference evidence="3 4" key="1">
    <citation type="journal article" date="2013" name="Genome Biol.">
        <title>Genomic analysis reveals key aspects of prokaryotic symbiosis in the phototrophic consortium "Chlorochromatium aggregatum".</title>
        <authorList>
            <person name="Liu Z."/>
            <person name="Muller J."/>
            <person name="Li T."/>
            <person name="Alvey R.M."/>
            <person name="Vogl K."/>
            <person name="Frigaard N.U."/>
            <person name="Rockwell N.C."/>
            <person name="Boyd E.S."/>
            <person name="Tomsho L.P."/>
            <person name="Schuster S.C."/>
            <person name="Henke P."/>
            <person name="Rohde M."/>
            <person name="Overmann J."/>
            <person name="Bryant D.A."/>
        </authorList>
    </citation>
    <scope>NUCLEOTIDE SEQUENCE [LARGE SCALE GENOMIC DNA]</scope>
    <source>
        <strain evidence="3">CR</strain>
    </source>
</reference>
<keyword evidence="4" id="KW-1185">Reference proteome</keyword>
<dbReference type="HOGENOM" id="CLU_569488_0_0_4"/>
<dbReference type="AlphaFoldDB" id="U5NE36"/>
<dbReference type="eggNOG" id="COG1196">
    <property type="taxonomic scope" value="Bacteria"/>
</dbReference>
<dbReference type="EMBL" id="CP004885">
    <property type="protein sequence ID" value="AGX88389.1"/>
    <property type="molecule type" value="Genomic_DNA"/>
</dbReference>
<keyword evidence="1" id="KW-0175">Coiled coil</keyword>